<proteinExistence type="predicted"/>
<organism evidence="2 3">
    <name type="scientific">Portunus trituberculatus</name>
    <name type="common">Swimming crab</name>
    <name type="synonym">Neptunus trituberculatus</name>
    <dbReference type="NCBI Taxonomy" id="210409"/>
    <lineage>
        <taxon>Eukaryota</taxon>
        <taxon>Metazoa</taxon>
        <taxon>Ecdysozoa</taxon>
        <taxon>Arthropoda</taxon>
        <taxon>Crustacea</taxon>
        <taxon>Multicrustacea</taxon>
        <taxon>Malacostraca</taxon>
        <taxon>Eumalacostraca</taxon>
        <taxon>Eucarida</taxon>
        <taxon>Decapoda</taxon>
        <taxon>Pleocyemata</taxon>
        <taxon>Brachyura</taxon>
        <taxon>Eubrachyura</taxon>
        <taxon>Portunoidea</taxon>
        <taxon>Portunidae</taxon>
        <taxon>Portuninae</taxon>
        <taxon>Portunus</taxon>
    </lineage>
</organism>
<gene>
    <name evidence="2" type="ORF">E2C01_027546</name>
</gene>
<evidence type="ECO:0000256" key="1">
    <source>
        <dbReference type="SAM" id="MobiDB-lite"/>
    </source>
</evidence>
<name>A0A5B7EL53_PORTR</name>
<comment type="caution">
    <text evidence="2">The sequence shown here is derived from an EMBL/GenBank/DDBJ whole genome shotgun (WGS) entry which is preliminary data.</text>
</comment>
<dbReference type="AlphaFoldDB" id="A0A5B7EL53"/>
<evidence type="ECO:0000313" key="3">
    <source>
        <dbReference type="Proteomes" id="UP000324222"/>
    </source>
</evidence>
<feature type="region of interest" description="Disordered" evidence="1">
    <location>
        <begin position="1"/>
        <end position="20"/>
    </location>
</feature>
<keyword evidence="3" id="KW-1185">Reference proteome</keyword>
<evidence type="ECO:0000313" key="2">
    <source>
        <dbReference type="EMBL" id="MPC34165.1"/>
    </source>
</evidence>
<protein>
    <submittedName>
        <fullName evidence="2">Uncharacterized protein</fullName>
    </submittedName>
</protein>
<reference evidence="2 3" key="1">
    <citation type="submission" date="2019-05" db="EMBL/GenBank/DDBJ databases">
        <title>Another draft genome of Portunus trituberculatus and its Hox gene families provides insights of decapod evolution.</title>
        <authorList>
            <person name="Jeong J.-H."/>
            <person name="Song I."/>
            <person name="Kim S."/>
            <person name="Choi T."/>
            <person name="Kim D."/>
            <person name="Ryu S."/>
            <person name="Kim W."/>
        </authorList>
    </citation>
    <scope>NUCLEOTIDE SEQUENCE [LARGE SCALE GENOMIC DNA]</scope>
    <source>
        <tissue evidence="2">Muscle</tissue>
    </source>
</reference>
<dbReference type="EMBL" id="VSRR010002999">
    <property type="protein sequence ID" value="MPC34165.1"/>
    <property type="molecule type" value="Genomic_DNA"/>
</dbReference>
<sequence>MVPHRMETAPDGHRTKRDKNTTHFSLSSAWQLLFVLWAGEGLVLAPRTRPSQLREISLCHGSVYTTPSLCLPVFCLTNFSHDVD</sequence>
<dbReference type="Proteomes" id="UP000324222">
    <property type="component" value="Unassembled WGS sequence"/>
</dbReference>
<accession>A0A5B7EL53</accession>